<evidence type="ECO:0000256" key="3">
    <source>
        <dbReference type="ARBA" id="ARBA00022679"/>
    </source>
</evidence>
<dbReference type="InterPro" id="IPR000903">
    <property type="entry name" value="NMT"/>
</dbReference>
<dbReference type="InterPro" id="IPR016181">
    <property type="entry name" value="Acyl_CoA_acyltransferase"/>
</dbReference>
<dbReference type="EMBL" id="CAMPGE010004814">
    <property type="protein sequence ID" value="CAI2363665.1"/>
    <property type="molecule type" value="Genomic_DNA"/>
</dbReference>
<dbReference type="PROSITE" id="PS00975">
    <property type="entry name" value="NMT_1"/>
    <property type="match status" value="1"/>
</dbReference>
<dbReference type="PIRSF" id="PIRSF015892">
    <property type="entry name" value="N-myristl_transf"/>
    <property type="match status" value="1"/>
</dbReference>
<evidence type="ECO:0000259" key="8">
    <source>
        <dbReference type="Pfam" id="PF01233"/>
    </source>
</evidence>
<evidence type="ECO:0000256" key="2">
    <source>
        <dbReference type="ARBA" id="ARBA00012923"/>
    </source>
</evidence>
<evidence type="ECO:0000256" key="1">
    <source>
        <dbReference type="ARBA" id="ARBA00009469"/>
    </source>
</evidence>
<dbReference type="Gene3D" id="3.40.630.170">
    <property type="match status" value="1"/>
</dbReference>
<comment type="caution">
    <text evidence="10">The sequence shown here is derived from an EMBL/GenBank/DDBJ whole genome shotgun (WGS) entry which is preliminary data.</text>
</comment>
<dbReference type="GO" id="GO:0004379">
    <property type="term" value="F:glycylpeptide N-tetradecanoyltransferase activity"/>
    <property type="evidence" value="ECO:0007669"/>
    <property type="project" value="UniProtKB-EC"/>
</dbReference>
<organism evidence="10 11">
    <name type="scientific">Euplotes crassus</name>
    <dbReference type="NCBI Taxonomy" id="5936"/>
    <lineage>
        <taxon>Eukaryota</taxon>
        <taxon>Sar</taxon>
        <taxon>Alveolata</taxon>
        <taxon>Ciliophora</taxon>
        <taxon>Intramacronucleata</taxon>
        <taxon>Spirotrichea</taxon>
        <taxon>Hypotrichia</taxon>
        <taxon>Euplotida</taxon>
        <taxon>Euplotidae</taxon>
        <taxon>Moneuplotes</taxon>
    </lineage>
</organism>
<evidence type="ECO:0000256" key="6">
    <source>
        <dbReference type="RuleBase" id="RU004178"/>
    </source>
</evidence>
<accession>A0AAD1U970</accession>
<sequence length="455" mass="53078">MEPTEKESLQETAAAVDPEVEEPTQEKESKKRFSPDNAKLMQEAISKLMKDNPIAHKKLEEFKEMQPLFQPHAFWDTQPVQKVTETMGRSKVTPGPIEEKKKDEIDTEPIKLADGFEWCKIDIHNEEHAKELYDLLNKHYVEDDKGSFRFDYTIDFLKWALCPPGYKPKWHIGVRATKSQKLFAFISGIPVNLNIMGEEVKSSEINFLCVHKKLRSKRLSPILIKEVTRRINRTDIWQAIYTSGTLIPKPFSGTLYYHRPLNYKKLVDIGFSKKTKHFTAKKKLYSLPDEPETLGFRKLRKKDIKKVYPLVKEYLSKFKVSMSFSPEEAVHYLNYREGVIYSYVVEDPETKEITDFVSFYALNSSILDNEKYDLMNVAYCWYHCSTKTPIEKLLKDATIMAKNEGFDLFQMLNVMDNEAVMEELKFIQSAGNLHYYLFNYRLPSIKPEDIGIVLV</sequence>
<dbReference type="FunFam" id="3.40.630.30:FF:000042">
    <property type="entry name" value="Glycylpeptide N-tetradecanoyltransferase"/>
    <property type="match status" value="1"/>
</dbReference>
<feature type="domain" description="Glycylpeptide N-tetradecanoyltransferase C-terminal" evidence="9">
    <location>
        <begin position="268"/>
        <end position="446"/>
    </location>
</feature>
<dbReference type="GO" id="GO:0005737">
    <property type="term" value="C:cytoplasm"/>
    <property type="evidence" value="ECO:0007669"/>
    <property type="project" value="TreeGrafter"/>
</dbReference>
<dbReference type="Proteomes" id="UP001295684">
    <property type="component" value="Unassembled WGS sequence"/>
</dbReference>
<dbReference type="EC" id="2.3.1.97" evidence="2 5"/>
<name>A0AAD1U970_EUPCR</name>
<feature type="region of interest" description="Disordered" evidence="7">
    <location>
        <begin position="1"/>
        <end position="37"/>
    </location>
</feature>
<dbReference type="InterPro" id="IPR022678">
    <property type="entry name" value="NMT_CS"/>
</dbReference>
<keyword evidence="4 5" id="KW-0012">Acyltransferase</keyword>
<dbReference type="SUPFAM" id="SSF55729">
    <property type="entry name" value="Acyl-CoA N-acyltransferases (Nat)"/>
    <property type="match status" value="2"/>
</dbReference>
<dbReference type="Pfam" id="PF02799">
    <property type="entry name" value="NMT_C"/>
    <property type="match status" value="1"/>
</dbReference>
<comment type="catalytic activity">
    <reaction evidence="5">
        <text>N-terminal glycyl-[protein] + tetradecanoyl-CoA = N-tetradecanoylglycyl-[protein] + CoA + H(+)</text>
        <dbReference type="Rhea" id="RHEA:15521"/>
        <dbReference type="Rhea" id="RHEA-COMP:12666"/>
        <dbReference type="Rhea" id="RHEA-COMP:12667"/>
        <dbReference type="ChEBI" id="CHEBI:15378"/>
        <dbReference type="ChEBI" id="CHEBI:57287"/>
        <dbReference type="ChEBI" id="CHEBI:57385"/>
        <dbReference type="ChEBI" id="CHEBI:64723"/>
        <dbReference type="ChEBI" id="CHEBI:133050"/>
        <dbReference type="EC" id="2.3.1.97"/>
    </reaction>
</comment>
<proteinExistence type="inferred from homology"/>
<keyword evidence="3 5" id="KW-0808">Transferase</keyword>
<evidence type="ECO:0000256" key="5">
    <source>
        <dbReference type="RuleBase" id="RU000586"/>
    </source>
</evidence>
<dbReference type="InterPro" id="IPR022676">
    <property type="entry name" value="NMT_N"/>
</dbReference>
<evidence type="ECO:0000259" key="9">
    <source>
        <dbReference type="Pfam" id="PF02799"/>
    </source>
</evidence>
<comment type="similarity">
    <text evidence="1 6">Belongs to the NMT family.</text>
</comment>
<dbReference type="InterPro" id="IPR022677">
    <property type="entry name" value="NMT_C"/>
</dbReference>
<evidence type="ECO:0000256" key="4">
    <source>
        <dbReference type="ARBA" id="ARBA00023315"/>
    </source>
</evidence>
<dbReference type="PANTHER" id="PTHR11377">
    <property type="entry name" value="N-MYRISTOYL TRANSFERASE"/>
    <property type="match status" value="1"/>
</dbReference>
<dbReference type="PANTHER" id="PTHR11377:SF5">
    <property type="entry name" value="GLYCYLPEPTIDE N-TETRADECANOYLTRANSFERASE"/>
    <property type="match status" value="1"/>
</dbReference>
<feature type="compositionally biased region" description="Basic and acidic residues" evidence="7">
    <location>
        <begin position="24"/>
        <end position="34"/>
    </location>
</feature>
<dbReference type="Pfam" id="PF01233">
    <property type="entry name" value="NMT"/>
    <property type="match status" value="1"/>
</dbReference>
<evidence type="ECO:0000256" key="7">
    <source>
        <dbReference type="SAM" id="MobiDB-lite"/>
    </source>
</evidence>
<keyword evidence="11" id="KW-1185">Reference proteome</keyword>
<protein>
    <recommendedName>
        <fullName evidence="2 5">Glycylpeptide N-tetradecanoyltransferase</fullName>
        <ecNumber evidence="2 5">2.3.1.97</ecNumber>
    </recommendedName>
</protein>
<reference evidence="10" key="1">
    <citation type="submission" date="2023-07" db="EMBL/GenBank/DDBJ databases">
        <authorList>
            <consortium name="AG Swart"/>
            <person name="Singh M."/>
            <person name="Singh A."/>
            <person name="Seah K."/>
            <person name="Emmerich C."/>
        </authorList>
    </citation>
    <scope>NUCLEOTIDE SEQUENCE</scope>
    <source>
        <strain evidence="10">DP1</strain>
    </source>
</reference>
<feature type="domain" description="Glycylpeptide N-tetradecanoyltransferase N-terminal" evidence="8">
    <location>
        <begin position="97"/>
        <end position="252"/>
    </location>
</feature>
<evidence type="ECO:0000313" key="11">
    <source>
        <dbReference type="Proteomes" id="UP001295684"/>
    </source>
</evidence>
<comment type="function">
    <text evidence="5">Adds a myristoyl group to the N-terminal glycine residue of certain cellular proteins.</text>
</comment>
<dbReference type="AlphaFoldDB" id="A0AAD1U970"/>
<dbReference type="FunFam" id="3.40.630.170:FF:000003">
    <property type="entry name" value="Glycylpeptide N-tetradecanoyltransferase"/>
    <property type="match status" value="1"/>
</dbReference>
<evidence type="ECO:0000313" key="10">
    <source>
        <dbReference type="EMBL" id="CAI2363665.1"/>
    </source>
</evidence>
<gene>
    <name evidence="10" type="ORF">ECRASSUSDP1_LOCUS5001</name>
</gene>